<keyword evidence="7" id="KW-1185">Reference proteome</keyword>
<evidence type="ECO:0000256" key="2">
    <source>
        <dbReference type="ARBA" id="ARBA00009840"/>
    </source>
</evidence>
<dbReference type="PANTHER" id="PTHR30563:SF0">
    <property type="entry name" value="DNA RECOMBINATION PROTEIN RMUC"/>
    <property type="match status" value="1"/>
</dbReference>
<evidence type="ECO:0000313" key="7">
    <source>
        <dbReference type="Proteomes" id="UP000233766"/>
    </source>
</evidence>
<comment type="function">
    <text evidence="1">Involved in DNA recombination.</text>
</comment>
<dbReference type="PANTHER" id="PTHR30563">
    <property type="entry name" value="DNA RECOMBINATION PROTEIN RMUC"/>
    <property type="match status" value="1"/>
</dbReference>
<keyword evidence="4" id="KW-0233">DNA recombination</keyword>
<feature type="coiled-coil region" evidence="5">
    <location>
        <begin position="88"/>
        <end position="122"/>
    </location>
</feature>
<dbReference type="Pfam" id="PF02646">
    <property type="entry name" value="RmuC"/>
    <property type="match status" value="1"/>
</dbReference>
<evidence type="ECO:0000256" key="3">
    <source>
        <dbReference type="ARBA" id="ARBA00023054"/>
    </source>
</evidence>
<evidence type="ECO:0000256" key="5">
    <source>
        <dbReference type="SAM" id="Coils"/>
    </source>
</evidence>
<protein>
    <submittedName>
        <fullName evidence="6">DNA recombination protein RmuC</fullName>
    </submittedName>
</protein>
<comment type="caution">
    <text evidence="6">The sequence shown here is derived from an EMBL/GenBank/DDBJ whole genome shotgun (WGS) entry which is preliminary data.</text>
</comment>
<dbReference type="EMBL" id="PJMW01000003">
    <property type="protein sequence ID" value="PKV76804.1"/>
    <property type="molecule type" value="Genomic_DNA"/>
</dbReference>
<reference evidence="6 7" key="1">
    <citation type="submission" date="2017-12" db="EMBL/GenBank/DDBJ databases">
        <title>Sequencing the genomes of 1000 Actinobacteria strains.</title>
        <authorList>
            <person name="Klenk H.-P."/>
        </authorList>
    </citation>
    <scope>NUCLEOTIDE SEQUENCE [LARGE SCALE GENOMIC DNA]</scope>
    <source>
        <strain evidence="6 7">DSM 44489</strain>
    </source>
</reference>
<sequence>MIGIGVFVVMMIVVAALAGGIGFMVGRGRAAVVEEQARRWQESTEQMRRERDATREKAEIDKAAVGEQARIDKESAVERVRVERDEVAEQARLDRESSGEQLQALNEKVSTEAAARARAEAELGAVRNSSAEQIALLRDEQEGIKKMAGEVLEVVSGKMMKQVTDMVDQRAQATGKELDQRRLAVDELIKPLSTQVATLTEYVRVVEKDRVSSVATIGEQLQHLATNSEKLRLSSDQVREEAGRLVTALRRPQTRGKWGEQQLRNVVEAAGMLNQVDFVEQPSFATGENAKLRPDMVVRIGGQMSIVVDAKTPFDAFLNAHEARDDEDRKKQMDAHIKNVRRHIDQLTDKQYWDLPECSPEFVVMFVPSEVFLYAAFEQDPELWAYASKRNVVMAAPTSLLVLLKSVGAVLRQEAMAENAKVTAAMCTEMTKRLRDVAGHLNKVGTKLNETVEAFDATVGSMERRVLVQARKIDDLQGVDTDKPIPELTEVARTPRTLAIPAAAVADDSSTAA</sequence>
<keyword evidence="3 5" id="KW-0175">Coiled coil</keyword>
<accession>A0A2N3V5A8</accession>
<dbReference type="InterPro" id="IPR003798">
    <property type="entry name" value="DNA_recombination_RmuC"/>
</dbReference>
<feature type="coiled-coil region" evidence="5">
    <location>
        <begin position="30"/>
        <end position="57"/>
    </location>
</feature>
<organism evidence="6 7">
    <name type="scientific">Nocardia fluminea</name>
    <dbReference type="NCBI Taxonomy" id="134984"/>
    <lineage>
        <taxon>Bacteria</taxon>
        <taxon>Bacillati</taxon>
        <taxon>Actinomycetota</taxon>
        <taxon>Actinomycetes</taxon>
        <taxon>Mycobacteriales</taxon>
        <taxon>Nocardiaceae</taxon>
        <taxon>Nocardia</taxon>
    </lineage>
</organism>
<dbReference type="Proteomes" id="UP000233766">
    <property type="component" value="Unassembled WGS sequence"/>
</dbReference>
<evidence type="ECO:0000313" key="6">
    <source>
        <dbReference type="EMBL" id="PKV76804.1"/>
    </source>
</evidence>
<name>A0A2N3V5A8_9NOCA</name>
<evidence type="ECO:0000256" key="4">
    <source>
        <dbReference type="ARBA" id="ARBA00023172"/>
    </source>
</evidence>
<dbReference type="GO" id="GO:0006310">
    <property type="term" value="P:DNA recombination"/>
    <property type="evidence" value="ECO:0007669"/>
    <property type="project" value="UniProtKB-KW"/>
</dbReference>
<gene>
    <name evidence="6" type="ORF">ATK86_7208</name>
</gene>
<dbReference type="AlphaFoldDB" id="A0A2N3V5A8"/>
<evidence type="ECO:0000256" key="1">
    <source>
        <dbReference type="ARBA" id="ARBA00003416"/>
    </source>
</evidence>
<proteinExistence type="inferred from homology"/>
<comment type="similarity">
    <text evidence="2">Belongs to the RmuC family.</text>
</comment>